<feature type="non-terminal residue" evidence="1">
    <location>
        <position position="1"/>
    </location>
</feature>
<proteinExistence type="predicted"/>
<name>A0ACB8A1P9_9AGAM</name>
<dbReference type="Proteomes" id="UP000790377">
    <property type="component" value="Unassembled WGS sequence"/>
</dbReference>
<accession>A0ACB8A1P9</accession>
<evidence type="ECO:0000313" key="1">
    <source>
        <dbReference type="EMBL" id="KAH7907094.1"/>
    </source>
</evidence>
<comment type="caution">
    <text evidence="1">The sequence shown here is derived from an EMBL/GenBank/DDBJ whole genome shotgun (WGS) entry which is preliminary data.</text>
</comment>
<reference evidence="1" key="1">
    <citation type="journal article" date="2021" name="New Phytol.">
        <title>Evolutionary innovations through gain and loss of genes in the ectomycorrhizal Boletales.</title>
        <authorList>
            <person name="Wu G."/>
            <person name="Miyauchi S."/>
            <person name="Morin E."/>
            <person name="Kuo A."/>
            <person name="Drula E."/>
            <person name="Varga T."/>
            <person name="Kohler A."/>
            <person name="Feng B."/>
            <person name="Cao Y."/>
            <person name="Lipzen A."/>
            <person name="Daum C."/>
            <person name="Hundley H."/>
            <person name="Pangilinan J."/>
            <person name="Johnson J."/>
            <person name="Barry K."/>
            <person name="LaButti K."/>
            <person name="Ng V."/>
            <person name="Ahrendt S."/>
            <person name="Min B."/>
            <person name="Choi I.G."/>
            <person name="Park H."/>
            <person name="Plett J.M."/>
            <person name="Magnuson J."/>
            <person name="Spatafora J.W."/>
            <person name="Nagy L.G."/>
            <person name="Henrissat B."/>
            <person name="Grigoriev I.V."/>
            <person name="Yang Z.L."/>
            <person name="Xu J."/>
            <person name="Martin F.M."/>
        </authorList>
    </citation>
    <scope>NUCLEOTIDE SEQUENCE</scope>
    <source>
        <strain evidence="1">ATCC 28755</strain>
    </source>
</reference>
<sequence length="131" mass="14350">VLAIYAQGGGKSAPHSWQPEVKSIGAVSYIAMQVYEHAFFQKFRAIHQKTAFLQSFTFTHLMSDQFLWRLQDESISLTPDGRTLDIGQLSFNVYTELCKILPALLNAAKSLGGARRKAGTGTGVSDADEIA</sequence>
<organism evidence="1 2">
    <name type="scientific">Hygrophoropsis aurantiaca</name>
    <dbReference type="NCBI Taxonomy" id="72124"/>
    <lineage>
        <taxon>Eukaryota</taxon>
        <taxon>Fungi</taxon>
        <taxon>Dikarya</taxon>
        <taxon>Basidiomycota</taxon>
        <taxon>Agaricomycotina</taxon>
        <taxon>Agaricomycetes</taxon>
        <taxon>Agaricomycetidae</taxon>
        <taxon>Boletales</taxon>
        <taxon>Coniophorineae</taxon>
        <taxon>Hygrophoropsidaceae</taxon>
        <taxon>Hygrophoropsis</taxon>
    </lineage>
</organism>
<dbReference type="EMBL" id="MU267939">
    <property type="protein sequence ID" value="KAH7907094.1"/>
    <property type="molecule type" value="Genomic_DNA"/>
</dbReference>
<evidence type="ECO:0000313" key="2">
    <source>
        <dbReference type="Proteomes" id="UP000790377"/>
    </source>
</evidence>
<gene>
    <name evidence="1" type="ORF">BJ138DRAFT_1015078</name>
</gene>
<keyword evidence="2" id="KW-1185">Reference proteome</keyword>
<protein>
    <submittedName>
        <fullName evidence="1">Uncharacterized protein</fullName>
    </submittedName>
</protein>